<dbReference type="InterPro" id="IPR024792">
    <property type="entry name" value="RhoGDI_dom_sf"/>
</dbReference>
<keyword evidence="6" id="KW-1185">Reference proteome</keyword>
<comment type="similarity">
    <text evidence="2">Belongs to the Rho GDI family.</text>
</comment>
<dbReference type="AlphaFoldDB" id="A0A7J8XC60"/>
<dbReference type="Proteomes" id="UP000593577">
    <property type="component" value="Unassembled WGS sequence"/>
</dbReference>
<dbReference type="SUPFAM" id="SSF81296">
    <property type="entry name" value="E set domains"/>
    <property type="match status" value="1"/>
</dbReference>
<dbReference type="GO" id="GO:0016020">
    <property type="term" value="C:membrane"/>
    <property type="evidence" value="ECO:0007669"/>
    <property type="project" value="TreeGrafter"/>
</dbReference>
<evidence type="ECO:0000256" key="1">
    <source>
        <dbReference type="ARBA" id="ARBA00004496"/>
    </source>
</evidence>
<sequence>MSAAVGIFSASKQDGLKKNERNNNEEAREEKKKNNDKFVDDNEAKNNNVDDEEDDDPKLKPEKELDLGPPLSLKEQLEKDKDDESLRRWKEQLLGSVDMSALGEMEAAEVKIERLSIVCRGRPDIVLPIPFVSNPKSSLFILKEGSRYRLKFSFTVSHNVVSGLNYTNTVWKTGVRGEYHILSCWDMYRYKPYLYLMISRQNPT</sequence>
<feature type="compositionally biased region" description="Basic and acidic residues" evidence="4">
    <location>
        <begin position="57"/>
        <end position="66"/>
    </location>
</feature>
<dbReference type="GO" id="GO:0005829">
    <property type="term" value="C:cytosol"/>
    <property type="evidence" value="ECO:0007669"/>
    <property type="project" value="TreeGrafter"/>
</dbReference>
<evidence type="ECO:0000313" key="5">
    <source>
        <dbReference type="EMBL" id="MBA0684861.1"/>
    </source>
</evidence>
<evidence type="ECO:0008006" key="7">
    <source>
        <dbReference type="Google" id="ProtNLM"/>
    </source>
</evidence>
<reference evidence="5 6" key="1">
    <citation type="journal article" date="2019" name="Genome Biol. Evol.">
        <title>Insights into the evolution of the New World diploid cottons (Gossypium, subgenus Houzingenia) based on genome sequencing.</title>
        <authorList>
            <person name="Grover C.E."/>
            <person name="Arick M.A. 2nd"/>
            <person name="Thrash A."/>
            <person name="Conover J.L."/>
            <person name="Sanders W.S."/>
            <person name="Peterson D.G."/>
            <person name="Frelichowski J.E."/>
            <person name="Scheffler J.A."/>
            <person name="Scheffler B.E."/>
            <person name="Wendel J.F."/>
        </authorList>
    </citation>
    <scope>NUCLEOTIDE SEQUENCE [LARGE SCALE GENOMIC DNA]</scope>
    <source>
        <strain evidence="5">185</strain>
        <tissue evidence="5">Leaf</tissue>
    </source>
</reference>
<proteinExistence type="inferred from homology"/>
<feature type="region of interest" description="Disordered" evidence="4">
    <location>
        <begin position="1"/>
        <end position="84"/>
    </location>
</feature>
<dbReference type="PANTHER" id="PTHR10980">
    <property type="entry name" value="RHO GDP-DISSOCIATION INHIBITOR"/>
    <property type="match status" value="1"/>
</dbReference>
<dbReference type="GO" id="GO:0007266">
    <property type="term" value="P:Rho protein signal transduction"/>
    <property type="evidence" value="ECO:0007669"/>
    <property type="project" value="InterPro"/>
</dbReference>
<dbReference type="GO" id="GO:0005094">
    <property type="term" value="F:Rho GDP-dissociation inhibitor activity"/>
    <property type="evidence" value="ECO:0007669"/>
    <property type="project" value="InterPro"/>
</dbReference>
<evidence type="ECO:0000256" key="4">
    <source>
        <dbReference type="SAM" id="MobiDB-lite"/>
    </source>
</evidence>
<evidence type="ECO:0000256" key="3">
    <source>
        <dbReference type="ARBA" id="ARBA00022490"/>
    </source>
</evidence>
<feature type="compositionally biased region" description="Basic and acidic residues" evidence="4">
    <location>
        <begin position="14"/>
        <end position="44"/>
    </location>
</feature>
<evidence type="ECO:0000313" key="6">
    <source>
        <dbReference type="Proteomes" id="UP000593577"/>
    </source>
</evidence>
<name>A0A7J8XC60_GOSAI</name>
<protein>
    <recommendedName>
        <fullName evidence="7">Rho GDP-dissociation inhibitor 1-like</fullName>
    </recommendedName>
</protein>
<comment type="caution">
    <text evidence="5">The sequence shown here is derived from an EMBL/GenBank/DDBJ whole genome shotgun (WGS) entry which is preliminary data.</text>
</comment>
<dbReference type="PANTHER" id="PTHR10980:SF61">
    <property type="entry name" value="OS01G0913600 PROTEIN"/>
    <property type="match status" value="1"/>
</dbReference>
<dbReference type="EMBL" id="JABFAA010000006">
    <property type="protein sequence ID" value="MBA0684861.1"/>
    <property type="molecule type" value="Genomic_DNA"/>
</dbReference>
<feature type="compositionally biased region" description="Basic and acidic residues" evidence="4">
    <location>
        <begin position="75"/>
        <end position="84"/>
    </location>
</feature>
<dbReference type="Pfam" id="PF02115">
    <property type="entry name" value="Rho_GDI"/>
    <property type="match status" value="1"/>
</dbReference>
<dbReference type="InterPro" id="IPR014756">
    <property type="entry name" value="Ig_E-set"/>
</dbReference>
<organism evidence="5 6">
    <name type="scientific">Gossypium aridum</name>
    <name type="common">American cotton</name>
    <name type="synonym">Erioxylum aridum</name>
    <dbReference type="NCBI Taxonomy" id="34290"/>
    <lineage>
        <taxon>Eukaryota</taxon>
        <taxon>Viridiplantae</taxon>
        <taxon>Streptophyta</taxon>
        <taxon>Embryophyta</taxon>
        <taxon>Tracheophyta</taxon>
        <taxon>Spermatophyta</taxon>
        <taxon>Magnoliopsida</taxon>
        <taxon>eudicotyledons</taxon>
        <taxon>Gunneridae</taxon>
        <taxon>Pentapetalae</taxon>
        <taxon>rosids</taxon>
        <taxon>malvids</taxon>
        <taxon>Malvales</taxon>
        <taxon>Malvaceae</taxon>
        <taxon>Malvoideae</taxon>
        <taxon>Gossypium</taxon>
    </lineage>
</organism>
<dbReference type="InterPro" id="IPR000406">
    <property type="entry name" value="Rho_GDI"/>
</dbReference>
<gene>
    <name evidence="5" type="ORF">Goari_026412</name>
</gene>
<evidence type="ECO:0000256" key="2">
    <source>
        <dbReference type="ARBA" id="ARBA00009758"/>
    </source>
</evidence>
<comment type="subcellular location">
    <subcellularLocation>
        <location evidence="1">Cytoplasm</location>
    </subcellularLocation>
</comment>
<dbReference type="Gene3D" id="2.70.50.30">
    <property type="entry name" value="Coagulation Factor XIII, subunit A, domain 1"/>
    <property type="match status" value="1"/>
</dbReference>
<accession>A0A7J8XC60</accession>
<keyword evidence="3" id="KW-0963">Cytoplasm</keyword>